<evidence type="ECO:0000313" key="4">
    <source>
        <dbReference type="Proteomes" id="UP000054815"/>
    </source>
</evidence>
<dbReference type="AlphaFoldDB" id="A0A0V0XM19"/>
<gene>
    <name evidence="2" type="ORF">T4B_12091</name>
    <name evidence="1" type="ORF">T4E_1234</name>
</gene>
<dbReference type="EMBL" id="JYDU01000218">
    <property type="protein sequence ID" value="KRX88851.1"/>
    <property type="molecule type" value="Genomic_DNA"/>
</dbReference>
<evidence type="ECO:0000313" key="3">
    <source>
        <dbReference type="Proteomes" id="UP000054805"/>
    </source>
</evidence>
<accession>A0A0V0XM19</accession>
<keyword evidence="3" id="KW-1185">Reference proteome</keyword>
<evidence type="ECO:0000313" key="2">
    <source>
        <dbReference type="EMBL" id="KRZ20116.1"/>
    </source>
</evidence>
<dbReference type="EMBL" id="JYDS01000252">
    <property type="protein sequence ID" value="KRZ20116.1"/>
    <property type="molecule type" value="Genomic_DNA"/>
</dbReference>
<dbReference type="Proteomes" id="UP000054805">
    <property type="component" value="Unassembled WGS sequence"/>
</dbReference>
<name>A0A0V0XM19_TRIPS</name>
<comment type="caution">
    <text evidence="1">The sequence shown here is derived from an EMBL/GenBank/DDBJ whole genome shotgun (WGS) entry which is preliminary data.</text>
</comment>
<proteinExistence type="predicted"/>
<organism evidence="1 4">
    <name type="scientific">Trichinella pseudospiralis</name>
    <name type="common">Parasitic roundworm</name>
    <dbReference type="NCBI Taxonomy" id="6337"/>
    <lineage>
        <taxon>Eukaryota</taxon>
        <taxon>Metazoa</taxon>
        <taxon>Ecdysozoa</taxon>
        <taxon>Nematoda</taxon>
        <taxon>Enoplea</taxon>
        <taxon>Dorylaimia</taxon>
        <taxon>Trichinellida</taxon>
        <taxon>Trichinellidae</taxon>
        <taxon>Trichinella</taxon>
    </lineage>
</organism>
<sequence>MKRTQNRIIDQIHKALKTELNINIRRRVVAHIWRKHGCLMNAQKCQTGLLIPSHFFNQHCLIRAIIQSTKFLNDGWDELFPERIHIFASLSEPVGYPSVNLTKPTNIPCSTKVALSNIDGMQWEGRLDGEEPKRPRLLFVGASSSRPPLAAATGVALFSHPAAASLKTSAAEASCQELALNNA</sequence>
<dbReference type="OrthoDB" id="5919813at2759"/>
<reference evidence="3 4" key="1">
    <citation type="submission" date="2015-01" db="EMBL/GenBank/DDBJ databases">
        <title>Evolution of Trichinella species and genotypes.</title>
        <authorList>
            <person name="Korhonen P.K."/>
            <person name="Edoardo P."/>
            <person name="Giuseppe L.R."/>
            <person name="Gasser R.B."/>
        </authorList>
    </citation>
    <scope>NUCLEOTIDE SEQUENCE [LARGE SCALE GENOMIC DNA]</scope>
    <source>
        <strain evidence="1">ISS141</strain>
        <strain evidence="2">ISS588</strain>
    </source>
</reference>
<evidence type="ECO:0000313" key="1">
    <source>
        <dbReference type="EMBL" id="KRX88851.1"/>
    </source>
</evidence>
<dbReference type="Proteomes" id="UP000054815">
    <property type="component" value="Unassembled WGS sequence"/>
</dbReference>
<protein>
    <submittedName>
        <fullName evidence="1">Uncharacterized protein</fullName>
    </submittedName>
</protein>